<evidence type="ECO:0000313" key="4">
    <source>
        <dbReference type="Proteomes" id="UP000575241"/>
    </source>
</evidence>
<organism evidence="3 4">
    <name type="scientific">Sphingomonas kyeonggiensis</name>
    <dbReference type="NCBI Taxonomy" id="1268553"/>
    <lineage>
        <taxon>Bacteria</taxon>
        <taxon>Pseudomonadati</taxon>
        <taxon>Pseudomonadota</taxon>
        <taxon>Alphaproteobacteria</taxon>
        <taxon>Sphingomonadales</taxon>
        <taxon>Sphingomonadaceae</taxon>
        <taxon>Sphingomonas</taxon>
    </lineage>
</organism>
<dbReference type="EMBL" id="JACHLN010000002">
    <property type="protein sequence ID" value="MBB4838563.1"/>
    <property type="molecule type" value="Genomic_DNA"/>
</dbReference>
<evidence type="ECO:0000313" key="3">
    <source>
        <dbReference type="EMBL" id="MBB4838563.1"/>
    </source>
</evidence>
<evidence type="ECO:0008006" key="5">
    <source>
        <dbReference type="Google" id="ProtNLM"/>
    </source>
</evidence>
<accession>A0A7W7NR59</accession>
<reference evidence="3 4" key="1">
    <citation type="submission" date="2020-08" db="EMBL/GenBank/DDBJ databases">
        <title>Functional genomics of gut bacteria from endangered species of beetles.</title>
        <authorList>
            <person name="Carlos-Shanley C."/>
        </authorList>
    </citation>
    <scope>NUCLEOTIDE SEQUENCE [LARGE SCALE GENOMIC DNA]</scope>
    <source>
        <strain evidence="3 4">S00224</strain>
    </source>
</reference>
<feature type="signal peptide" evidence="2">
    <location>
        <begin position="1"/>
        <end position="22"/>
    </location>
</feature>
<dbReference type="RefSeq" id="WP_184165278.1">
    <property type="nucleotide sequence ID" value="NZ_JACHLN010000002.1"/>
</dbReference>
<protein>
    <recommendedName>
        <fullName evidence="5">Serine/threonine protein phosphatase</fullName>
    </recommendedName>
</protein>
<dbReference type="PANTHER" id="PTHR43143:SF5">
    <property type="entry name" value="SECRETED PROTEIN"/>
    <property type="match status" value="1"/>
</dbReference>
<keyword evidence="4" id="KW-1185">Reference proteome</keyword>
<dbReference type="AlphaFoldDB" id="A0A7W7NR59"/>
<keyword evidence="2" id="KW-0732">Signal</keyword>
<comment type="caution">
    <text evidence="3">The sequence shown here is derived from an EMBL/GenBank/DDBJ whole genome shotgun (WGS) entry which is preliminary data.</text>
</comment>
<dbReference type="Proteomes" id="UP000575241">
    <property type="component" value="Unassembled WGS sequence"/>
</dbReference>
<dbReference type="PANTHER" id="PTHR43143">
    <property type="entry name" value="METALLOPHOSPHOESTERASE, CALCINEURIN SUPERFAMILY"/>
    <property type="match status" value="1"/>
</dbReference>
<sequence length="423" mass="47622">MKRFRFAAGTALALLASTTAMAQPKCGQFTIAMIPDTQNYTDYTHQKAAGYPLDGVELFYEQMRWIAANARSAGGDIVFATQVGDVWQHYSEWTDPEHEARGFKAMPNSGSSEVAEGPRKETRAFEIPAAIRGFEILKGKLPFSVVPGNHDYDALWTDPAYPPQPERKDSLRIGLRHLGGLDGFRSAFSDQSEFFKGQPWYVDAHDGGADSAQLFTVGKCRFLHIGLQFDAPDASLAWAKRVLHRFPGVPTIVSTHKYLDRDGSHADTPALDQSILDHRDNNPQMVWDKLISENDQIFLVLSGHIGGQGYSVDRNLAGHEVHQMLADYQGRWQVAKELGWKNANATLGDGWMRLLTFRLDGSKPSVRVRTWSTFYKKFSTELPDYAAWYKAHEGMAKLSDAEYLKRDDFSFELPDYQARFGRK</sequence>
<feature type="chain" id="PRO_5030618987" description="Serine/threonine protein phosphatase" evidence="2">
    <location>
        <begin position="23"/>
        <end position="423"/>
    </location>
</feature>
<feature type="region of interest" description="Disordered" evidence="1">
    <location>
        <begin position="101"/>
        <end position="120"/>
    </location>
</feature>
<name>A0A7W7NR59_9SPHN</name>
<dbReference type="InterPro" id="IPR051918">
    <property type="entry name" value="STPP_CPPED1"/>
</dbReference>
<gene>
    <name evidence="3" type="ORF">HNP52_001632</name>
</gene>
<dbReference type="SUPFAM" id="SSF56300">
    <property type="entry name" value="Metallo-dependent phosphatases"/>
    <property type="match status" value="1"/>
</dbReference>
<evidence type="ECO:0000256" key="1">
    <source>
        <dbReference type="SAM" id="MobiDB-lite"/>
    </source>
</evidence>
<dbReference type="InterPro" id="IPR029052">
    <property type="entry name" value="Metallo-depent_PP-like"/>
</dbReference>
<evidence type="ECO:0000256" key="2">
    <source>
        <dbReference type="SAM" id="SignalP"/>
    </source>
</evidence>
<proteinExistence type="predicted"/>